<proteinExistence type="predicted"/>
<evidence type="ECO:0000313" key="2">
    <source>
        <dbReference type="Proteomes" id="UP000324800"/>
    </source>
</evidence>
<organism evidence="1 2">
    <name type="scientific">Streblomastix strix</name>
    <dbReference type="NCBI Taxonomy" id="222440"/>
    <lineage>
        <taxon>Eukaryota</taxon>
        <taxon>Metamonada</taxon>
        <taxon>Preaxostyla</taxon>
        <taxon>Oxymonadida</taxon>
        <taxon>Streblomastigidae</taxon>
        <taxon>Streblomastix</taxon>
    </lineage>
</organism>
<gene>
    <name evidence="1" type="ORF">EZS28_048655</name>
</gene>
<dbReference type="AlphaFoldDB" id="A0A5J4TC29"/>
<dbReference type="EMBL" id="SNRW01034000">
    <property type="protein sequence ID" value="KAA6355818.1"/>
    <property type="molecule type" value="Genomic_DNA"/>
</dbReference>
<evidence type="ECO:0000313" key="1">
    <source>
        <dbReference type="EMBL" id="KAA6355818.1"/>
    </source>
</evidence>
<name>A0A5J4TC29_9EUKA</name>
<sequence length="172" mass="19317">ALSASQSTALTANAKALEGNPNADKCKHIFKLNAIVANAMTYLWEGINLPYQFKVIVGNNVQPPEIITEDTMLIIKRYTEQKNLEYQASAISTQYGTVFLQQLFNPNPVPYLAPPYLYNQVEQYYKQQPGGFLRRMREFQGMWRGGRGRGLGGFLTNVQTGANAFAVYSRNP</sequence>
<protein>
    <submittedName>
        <fullName evidence="1">Uncharacterized protein</fullName>
    </submittedName>
</protein>
<accession>A0A5J4TC29</accession>
<feature type="non-terminal residue" evidence="1">
    <location>
        <position position="1"/>
    </location>
</feature>
<dbReference type="Proteomes" id="UP000324800">
    <property type="component" value="Unassembled WGS sequence"/>
</dbReference>
<reference evidence="1 2" key="1">
    <citation type="submission" date="2019-03" db="EMBL/GenBank/DDBJ databases">
        <title>Single cell metagenomics reveals metabolic interactions within the superorganism composed of flagellate Streblomastix strix and complex community of Bacteroidetes bacteria on its surface.</title>
        <authorList>
            <person name="Treitli S.C."/>
            <person name="Kolisko M."/>
            <person name="Husnik F."/>
            <person name="Keeling P."/>
            <person name="Hampl V."/>
        </authorList>
    </citation>
    <scope>NUCLEOTIDE SEQUENCE [LARGE SCALE GENOMIC DNA]</scope>
    <source>
        <strain evidence="1">ST1C</strain>
    </source>
</reference>
<comment type="caution">
    <text evidence="1">The sequence shown here is derived from an EMBL/GenBank/DDBJ whole genome shotgun (WGS) entry which is preliminary data.</text>
</comment>